<name>A0A5B7FRF7_PORTR</name>
<dbReference type="GO" id="GO:0006082">
    <property type="term" value="P:organic acid metabolic process"/>
    <property type="evidence" value="ECO:0007669"/>
    <property type="project" value="TreeGrafter"/>
</dbReference>
<gene>
    <name evidence="8" type="primary">CYP2L1_2</name>
    <name evidence="8" type="ORF">E2C01_041629</name>
</gene>
<comment type="similarity">
    <text evidence="2 7">Belongs to the cytochrome P450 family.</text>
</comment>
<dbReference type="GO" id="GO:0006805">
    <property type="term" value="P:xenobiotic metabolic process"/>
    <property type="evidence" value="ECO:0007669"/>
    <property type="project" value="TreeGrafter"/>
</dbReference>
<dbReference type="InterPro" id="IPR050182">
    <property type="entry name" value="Cytochrome_P450_fam2"/>
</dbReference>
<evidence type="ECO:0000313" key="8">
    <source>
        <dbReference type="EMBL" id="MPC47869.1"/>
    </source>
</evidence>
<evidence type="ECO:0000256" key="1">
    <source>
        <dbReference type="ARBA" id="ARBA00003690"/>
    </source>
</evidence>
<feature type="binding site" description="axial binding residue" evidence="6">
    <location>
        <position position="207"/>
    </location>
    <ligand>
        <name>heme</name>
        <dbReference type="ChEBI" id="CHEBI:30413"/>
    </ligand>
    <ligandPart>
        <name>Fe</name>
        <dbReference type="ChEBI" id="CHEBI:18248"/>
    </ligandPart>
</feature>
<evidence type="ECO:0000256" key="5">
    <source>
        <dbReference type="ARBA" id="ARBA00023033"/>
    </source>
</evidence>
<dbReference type="PANTHER" id="PTHR24300">
    <property type="entry name" value="CYTOCHROME P450 508A4-RELATED"/>
    <property type="match status" value="1"/>
</dbReference>
<comment type="cofactor">
    <cofactor evidence="6">
        <name>heme</name>
        <dbReference type="ChEBI" id="CHEBI:30413"/>
    </cofactor>
</comment>
<dbReference type="PROSITE" id="PS00086">
    <property type="entry name" value="CYTOCHROME_P450"/>
    <property type="match status" value="1"/>
</dbReference>
<dbReference type="Proteomes" id="UP000324222">
    <property type="component" value="Unassembled WGS sequence"/>
</dbReference>
<dbReference type="InterPro" id="IPR036396">
    <property type="entry name" value="Cyt_P450_sf"/>
</dbReference>
<evidence type="ECO:0000256" key="4">
    <source>
        <dbReference type="ARBA" id="ARBA00023004"/>
    </source>
</evidence>
<reference evidence="8 9" key="1">
    <citation type="submission" date="2019-05" db="EMBL/GenBank/DDBJ databases">
        <title>Another draft genome of Portunus trituberculatus and its Hox gene families provides insights of decapod evolution.</title>
        <authorList>
            <person name="Jeong J.-H."/>
            <person name="Song I."/>
            <person name="Kim S."/>
            <person name="Choi T."/>
            <person name="Kim D."/>
            <person name="Ryu S."/>
            <person name="Kim W."/>
        </authorList>
    </citation>
    <scope>NUCLEOTIDE SEQUENCE [LARGE SCALE GENOMIC DNA]</scope>
    <source>
        <tissue evidence="8">Muscle</tissue>
    </source>
</reference>
<keyword evidence="5 7" id="KW-0503">Monooxygenase</keyword>
<dbReference type="OrthoDB" id="1055148at2759"/>
<keyword evidence="9" id="KW-1185">Reference proteome</keyword>
<organism evidence="8 9">
    <name type="scientific">Portunus trituberculatus</name>
    <name type="common">Swimming crab</name>
    <name type="synonym">Neptunus trituberculatus</name>
    <dbReference type="NCBI Taxonomy" id="210409"/>
    <lineage>
        <taxon>Eukaryota</taxon>
        <taxon>Metazoa</taxon>
        <taxon>Ecdysozoa</taxon>
        <taxon>Arthropoda</taxon>
        <taxon>Crustacea</taxon>
        <taxon>Multicrustacea</taxon>
        <taxon>Malacostraca</taxon>
        <taxon>Eumalacostraca</taxon>
        <taxon>Eucarida</taxon>
        <taxon>Decapoda</taxon>
        <taxon>Pleocyemata</taxon>
        <taxon>Brachyura</taxon>
        <taxon>Eubrachyura</taxon>
        <taxon>Portunoidea</taxon>
        <taxon>Portunidae</taxon>
        <taxon>Portuninae</taxon>
        <taxon>Portunus</taxon>
    </lineage>
</organism>
<dbReference type="InterPro" id="IPR017972">
    <property type="entry name" value="Cyt_P450_CS"/>
</dbReference>
<dbReference type="GO" id="GO:0005789">
    <property type="term" value="C:endoplasmic reticulum membrane"/>
    <property type="evidence" value="ECO:0007669"/>
    <property type="project" value="UniProtKB-SubCell"/>
</dbReference>
<keyword evidence="4 6" id="KW-0408">Iron</keyword>
<comment type="function">
    <text evidence="1">May be involved in the metabolism of insect hormones and in the breakdown of synthetic insecticides.</text>
</comment>
<protein>
    <submittedName>
        <fullName evidence="8">Cytochrome P450 2L1</fullName>
    </submittedName>
</protein>
<keyword evidence="7" id="KW-0560">Oxidoreductase</keyword>
<comment type="caution">
    <text evidence="8">The sequence shown here is derived from an EMBL/GenBank/DDBJ whole genome shotgun (WGS) entry which is preliminary data.</text>
</comment>
<dbReference type="EMBL" id="VSRR010007971">
    <property type="protein sequence ID" value="MPC47869.1"/>
    <property type="molecule type" value="Genomic_DNA"/>
</dbReference>
<proteinExistence type="inferred from homology"/>
<dbReference type="Pfam" id="PF00067">
    <property type="entry name" value="p450"/>
    <property type="match status" value="2"/>
</dbReference>
<dbReference type="AlphaFoldDB" id="A0A5B7FRF7"/>
<accession>A0A5B7FRF7</accession>
<dbReference type="GO" id="GO:0005506">
    <property type="term" value="F:iron ion binding"/>
    <property type="evidence" value="ECO:0007669"/>
    <property type="project" value="InterPro"/>
</dbReference>
<evidence type="ECO:0000256" key="6">
    <source>
        <dbReference type="PIRSR" id="PIRSR602403-1"/>
    </source>
</evidence>
<dbReference type="InterPro" id="IPR001128">
    <property type="entry name" value="Cyt_P450"/>
</dbReference>
<evidence type="ECO:0000313" key="9">
    <source>
        <dbReference type="Proteomes" id="UP000324222"/>
    </source>
</evidence>
<dbReference type="SUPFAM" id="SSF48264">
    <property type="entry name" value="Cytochrome P450"/>
    <property type="match status" value="1"/>
</dbReference>
<dbReference type="Gene3D" id="1.10.630.10">
    <property type="entry name" value="Cytochrome P450"/>
    <property type="match status" value="2"/>
</dbReference>
<evidence type="ECO:0000256" key="7">
    <source>
        <dbReference type="RuleBase" id="RU000461"/>
    </source>
</evidence>
<evidence type="ECO:0000256" key="3">
    <source>
        <dbReference type="ARBA" id="ARBA00022723"/>
    </source>
</evidence>
<dbReference type="InterPro" id="IPR002403">
    <property type="entry name" value="Cyt_P450_E_grp-IV"/>
</dbReference>
<dbReference type="PANTHER" id="PTHR24300:SF375">
    <property type="entry name" value="CYTOCHROME P450 FAMILY"/>
    <property type="match status" value="1"/>
</dbReference>
<keyword evidence="3 6" id="KW-0479">Metal-binding</keyword>
<dbReference type="GO" id="GO:0020037">
    <property type="term" value="F:heme binding"/>
    <property type="evidence" value="ECO:0007669"/>
    <property type="project" value="InterPro"/>
</dbReference>
<keyword evidence="6 7" id="KW-0349">Heme</keyword>
<dbReference type="PRINTS" id="PR00465">
    <property type="entry name" value="EP450IV"/>
</dbReference>
<sequence>MSYSNLHSFRIYVSGVVSSNNLIWHNNRRFSLRQLRDLGMGKSKLVEAVQERAMWLVENFSKHAGNGAPIALPIKIAITNVIWQLVGGKQFEGDDPKMIEFDTIIKDFLDSESMYAIQDFLPWIRYLMPAALFKRLTKDQVINNTLDRLLKFFYGAVLNTAIFTIHNDPRYWDKPEEFKPERWLDQDGKFVTKKEGFLPFGVGKRQCLGESLARMEMLIFTATLLRQLSFAPAPGKTINLNADPANPFLQLPIAQELLVTVRT</sequence>
<evidence type="ECO:0000256" key="2">
    <source>
        <dbReference type="ARBA" id="ARBA00010617"/>
    </source>
</evidence>
<dbReference type="GO" id="GO:0016712">
    <property type="term" value="F:oxidoreductase activity, acting on paired donors, with incorporation or reduction of molecular oxygen, reduced flavin or flavoprotein as one donor, and incorporation of one atom of oxygen"/>
    <property type="evidence" value="ECO:0007669"/>
    <property type="project" value="TreeGrafter"/>
</dbReference>